<dbReference type="PATRIC" id="fig|1619313.3.peg.2456"/>
<organism evidence="1 2">
    <name type="scientific">Duffyella gerundensis</name>
    <dbReference type="NCBI Taxonomy" id="1619313"/>
    <lineage>
        <taxon>Bacteria</taxon>
        <taxon>Pseudomonadati</taxon>
        <taxon>Pseudomonadota</taxon>
        <taxon>Gammaproteobacteria</taxon>
        <taxon>Enterobacterales</taxon>
        <taxon>Erwiniaceae</taxon>
        <taxon>Duffyella</taxon>
    </lineage>
</organism>
<dbReference type="STRING" id="1619313.EM595_2364"/>
<name>A0A0U5L6A6_9GAMM</name>
<sequence>MPHVWPDIEPLAQWLGSEVQLLAQTSGGEPFNEACYEPWLTLAERYGKDFPMPRGLLPVTLELRGVSDMSPEQAEKDADAIITALQEGAYIVKANQRYR</sequence>
<dbReference type="Gene3D" id="3.40.630.10">
    <property type="entry name" value="Zn peptidases"/>
    <property type="match status" value="1"/>
</dbReference>
<protein>
    <submittedName>
        <fullName evidence="1">Uncharacterized protein</fullName>
    </submittedName>
</protein>
<dbReference type="AlphaFoldDB" id="A0A0U5L6A6"/>
<keyword evidence="2" id="KW-1185">Reference proteome</keyword>
<dbReference type="EMBL" id="LN907827">
    <property type="protein sequence ID" value="CUU24597.1"/>
    <property type="molecule type" value="Genomic_DNA"/>
</dbReference>
<dbReference type="KEGG" id="ege:EM595_2364"/>
<proteinExistence type="predicted"/>
<dbReference type="SUPFAM" id="SSF53187">
    <property type="entry name" value="Zn-dependent exopeptidases"/>
    <property type="match status" value="1"/>
</dbReference>
<evidence type="ECO:0000313" key="1">
    <source>
        <dbReference type="EMBL" id="CUU24597.1"/>
    </source>
</evidence>
<gene>
    <name evidence="1" type="ORF">EM595_2364</name>
</gene>
<dbReference type="Proteomes" id="UP000059419">
    <property type="component" value="Chromosome 1"/>
</dbReference>
<reference evidence="2" key="1">
    <citation type="submission" date="2015-11" db="EMBL/GenBank/DDBJ databases">
        <authorList>
            <person name="Blom J."/>
        </authorList>
    </citation>
    <scope>NUCLEOTIDE SEQUENCE [LARGE SCALE GENOMIC DNA]</scope>
</reference>
<evidence type="ECO:0000313" key="2">
    <source>
        <dbReference type="Proteomes" id="UP000059419"/>
    </source>
</evidence>
<accession>A0A0U5L6A6</accession>